<comment type="similarity">
    <text evidence="2">Belongs to the membrane fusion protein (MFP) (TC 8.A.1) family.</text>
</comment>
<dbReference type="Proteomes" id="UP001408594">
    <property type="component" value="Unassembled WGS sequence"/>
</dbReference>
<dbReference type="EMBL" id="BAABRT010000001">
    <property type="protein sequence ID" value="GAA5523564.1"/>
    <property type="molecule type" value="Genomic_DNA"/>
</dbReference>
<feature type="domain" description="Multidrug resistance protein MdtA-like beta-barrel" evidence="7">
    <location>
        <begin position="219"/>
        <end position="305"/>
    </location>
</feature>
<gene>
    <name evidence="9" type="primary">mexA</name>
    <name evidence="9" type="ORF">Maes01_00112</name>
</gene>
<dbReference type="PROSITE" id="PS51257">
    <property type="entry name" value="PROKAR_LIPOPROTEIN"/>
    <property type="match status" value="1"/>
</dbReference>
<feature type="coiled-coil region" evidence="3">
    <location>
        <begin position="115"/>
        <end position="178"/>
    </location>
</feature>
<evidence type="ECO:0000256" key="4">
    <source>
        <dbReference type="SAM" id="MobiDB-lite"/>
    </source>
</evidence>
<dbReference type="Pfam" id="PF25876">
    <property type="entry name" value="HH_MFP_RND"/>
    <property type="match status" value="1"/>
</dbReference>
<evidence type="ECO:0000259" key="6">
    <source>
        <dbReference type="Pfam" id="PF25917"/>
    </source>
</evidence>
<evidence type="ECO:0000259" key="5">
    <source>
        <dbReference type="Pfam" id="PF25876"/>
    </source>
</evidence>
<feature type="domain" description="Multidrug resistance protein MdtA-like alpha-helical hairpin" evidence="5">
    <location>
        <begin position="113"/>
        <end position="182"/>
    </location>
</feature>
<dbReference type="NCBIfam" id="TIGR01730">
    <property type="entry name" value="RND_mfp"/>
    <property type="match status" value="1"/>
</dbReference>
<feature type="domain" description="Multidrug resistance protein MdtA-like barrel-sandwich hybrid" evidence="6">
    <location>
        <begin position="72"/>
        <end position="215"/>
    </location>
</feature>
<comment type="caution">
    <text evidence="9">The sequence shown here is derived from an EMBL/GenBank/DDBJ whole genome shotgun (WGS) entry which is preliminary data.</text>
</comment>
<reference evidence="9 10" key="1">
    <citation type="submission" date="2024-02" db="EMBL/GenBank/DDBJ databases">
        <title>Microbulbifer aestuariivivens NBRC 112533.</title>
        <authorList>
            <person name="Ichikawa N."/>
            <person name="Katano-Makiyama Y."/>
            <person name="Hidaka K."/>
        </authorList>
    </citation>
    <scope>NUCLEOTIDE SEQUENCE [LARGE SCALE GENOMIC DNA]</scope>
    <source>
        <strain evidence="9 10">NBRC 112533</strain>
    </source>
</reference>
<feature type="domain" description="Multidrug resistance protein MdtA-like C-terminal permuted SH3" evidence="8">
    <location>
        <begin position="312"/>
        <end position="373"/>
    </location>
</feature>
<dbReference type="Gene3D" id="1.10.287.470">
    <property type="entry name" value="Helix hairpin bin"/>
    <property type="match status" value="1"/>
</dbReference>
<dbReference type="Pfam" id="PF25967">
    <property type="entry name" value="RND-MFP_C"/>
    <property type="match status" value="1"/>
</dbReference>
<dbReference type="Gene3D" id="2.40.30.170">
    <property type="match status" value="1"/>
</dbReference>
<dbReference type="InterPro" id="IPR058625">
    <property type="entry name" value="MdtA-like_BSH"/>
</dbReference>
<evidence type="ECO:0000256" key="2">
    <source>
        <dbReference type="ARBA" id="ARBA00009477"/>
    </source>
</evidence>
<feature type="region of interest" description="Disordered" evidence="4">
    <location>
        <begin position="385"/>
        <end position="407"/>
    </location>
</feature>
<dbReference type="PANTHER" id="PTHR30158">
    <property type="entry name" value="ACRA/E-RELATED COMPONENT OF DRUG EFFLUX TRANSPORTER"/>
    <property type="match status" value="1"/>
</dbReference>
<organism evidence="9 10">
    <name type="scientific">Microbulbifer aestuariivivens</name>
    <dbReference type="NCBI Taxonomy" id="1908308"/>
    <lineage>
        <taxon>Bacteria</taxon>
        <taxon>Pseudomonadati</taxon>
        <taxon>Pseudomonadota</taxon>
        <taxon>Gammaproteobacteria</taxon>
        <taxon>Cellvibrionales</taxon>
        <taxon>Microbulbiferaceae</taxon>
        <taxon>Microbulbifer</taxon>
    </lineage>
</organism>
<dbReference type="Pfam" id="PF25944">
    <property type="entry name" value="Beta-barrel_RND"/>
    <property type="match status" value="1"/>
</dbReference>
<name>A0ABP9WK44_9GAMM</name>
<evidence type="ECO:0000313" key="10">
    <source>
        <dbReference type="Proteomes" id="UP001408594"/>
    </source>
</evidence>
<dbReference type="PANTHER" id="PTHR30158:SF3">
    <property type="entry name" value="MULTIDRUG EFFLUX PUMP SUBUNIT ACRA-RELATED"/>
    <property type="match status" value="1"/>
</dbReference>
<dbReference type="InterPro" id="IPR058626">
    <property type="entry name" value="MdtA-like_b-barrel"/>
</dbReference>
<keyword evidence="3" id="KW-0175">Coiled coil</keyword>
<keyword evidence="10" id="KW-1185">Reference proteome</keyword>
<dbReference type="InterPro" id="IPR006143">
    <property type="entry name" value="RND_pump_MFP"/>
</dbReference>
<feature type="compositionally biased region" description="Low complexity" evidence="4">
    <location>
        <begin position="396"/>
        <end position="407"/>
    </location>
</feature>
<protein>
    <submittedName>
        <fullName evidence="9">Multidrug resistance protein MexA</fullName>
    </submittedName>
</protein>
<proteinExistence type="inferred from homology"/>
<evidence type="ECO:0000259" key="7">
    <source>
        <dbReference type="Pfam" id="PF25944"/>
    </source>
</evidence>
<evidence type="ECO:0000256" key="3">
    <source>
        <dbReference type="SAM" id="Coils"/>
    </source>
</evidence>
<dbReference type="InterPro" id="IPR058627">
    <property type="entry name" value="MdtA-like_C"/>
</dbReference>
<sequence length="407" mass="43474">MAGTHRVTGYREVIMRKWYLIPGLLAALSLMTACGQERGQRPAMVPEVEVVTLAHQPVTLTRELPGRTNPFRVAEVRPQVHGIVEEQLFREGGLVDAGQPLYQLDDATYQADYKSALAELQSARAEQNVARLNAERIGSLVESGAVSAQDNDRAQAALQQAEAAVAKASAAVERVRVSLDYARISAPIAGRIGKSSVTQGALVTANQAGALATIQQLDPIYVDLNQSTSELLNLRRAVDAGRVQDARDLPVTILLDDGSAYEHRGQLEFAEARVDPSTGSVLLRVVVPNPEHLLLPGMYVRAVIGSGVREEAILVPQQGVSRDPKGNTNAMVVNAEGQVEVRPITVSQTVGDSWLVEEGLKAGERVIVAGLQKVRPGATVTVVESERTAPNSQQRAASPEATAAADS</sequence>
<dbReference type="Pfam" id="PF25917">
    <property type="entry name" value="BSH_RND"/>
    <property type="match status" value="1"/>
</dbReference>
<dbReference type="InterPro" id="IPR058624">
    <property type="entry name" value="MdtA-like_HH"/>
</dbReference>
<evidence type="ECO:0000313" key="9">
    <source>
        <dbReference type="EMBL" id="GAA5523564.1"/>
    </source>
</evidence>
<evidence type="ECO:0000256" key="1">
    <source>
        <dbReference type="ARBA" id="ARBA00004519"/>
    </source>
</evidence>
<evidence type="ECO:0000259" key="8">
    <source>
        <dbReference type="Pfam" id="PF25967"/>
    </source>
</evidence>
<comment type="subcellular location">
    <subcellularLocation>
        <location evidence="1">Cell inner membrane</location>
        <topology evidence="1">Lipid-anchor</topology>
    </subcellularLocation>
</comment>
<dbReference type="Gene3D" id="2.40.50.100">
    <property type="match status" value="1"/>
</dbReference>
<dbReference type="SUPFAM" id="SSF111369">
    <property type="entry name" value="HlyD-like secretion proteins"/>
    <property type="match status" value="1"/>
</dbReference>
<accession>A0ABP9WK44</accession>
<dbReference type="Gene3D" id="2.40.420.20">
    <property type="match status" value="1"/>
</dbReference>